<sequence length="163" mass="18031">MGGFGDKTWSGNLGCCGESRGSLDNEVESASLADSANLELGEAKSLACLKARSRLARCWFAGGIASLLASLLVRRWYRRLAGVIVRDHHRSAIMMLCASKEYISDPTMAEVIAAWKRVELACRLDLQGIMLKGLHKNGSCWSLYGQDRQVVYETNMLGHHQVW</sequence>
<evidence type="ECO:0000313" key="2">
    <source>
        <dbReference type="Proteomes" id="UP000327013"/>
    </source>
</evidence>
<gene>
    <name evidence="1" type="ORF">FH972_012642</name>
</gene>
<organism evidence="1 2">
    <name type="scientific">Carpinus fangiana</name>
    <dbReference type="NCBI Taxonomy" id="176857"/>
    <lineage>
        <taxon>Eukaryota</taxon>
        <taxon>Viridiplantae</taxon>
        <taxon>Streptophyta</taxon>
        <taxon>Embryophyta</taxon>
        <taxon>Tracheophyta</taxon>
        <taxon>Spermatophyta</taxon>
        <taxon>Magnoliopsida</taxon>
        <taxon>eudicotyledons</taxon>
        <taxon>Gunneridae</taxon>
        <taxon>Pentapetalae</taxon>
        <taxon>rosids</taxon>
        <taxon>fabids</taxon>
        <taxon>Fagales</taxon>
        <taxon>Betulaceae</taxon>
        <taxon>Carpinus</taxon>
    </lineage>
</organism>
<keyword evidence="2" id="KW-1185">Reference proteome</keyword>
<evidence type="ECO:0000313" key="1">
    <source>
        <dbReference type="EMBL" id="KAE8055824.1"/>
    </source>
</evidence>
<reference evidence="1 2" key="1">
    <citation type="submission" date="2019-06" db="EMBL/GenBank/DDBJ databases">
        <title>A chromosomal-level reference genome of Carpinus fangiana (Coryloideae, Betulaceae).</title>
        <authorList>
            <person name="Yang X."/>
            <person name="Wang Z."/>
            <person name="Zhang L."/>
            <person name="Hao G."/>
            <person name="Liu J."/>
            <person name="Yang Y."/>
        </authorList>
    </citation>
    <scope>NUCLEOTIDE SEQUENCE [LARGE SCALE GENOMIC DNA]</scope>
    <source>
        <strain evidence="1">Cfa_2016G</strain>
        <tissue evidence="1">Leaf</tissue>
    </source>
</reference>
<dbReference type="EMBL" id="CM017325">
    <property type="protein sequence ID" value="KAE8055824.1"/>
    <property type="molecule type" value="Genomic_DNA"/>
</dbReference>
<accession>A0A5N6R7J7</accession>
<name>A0A5N6R7J7_9ROSI</name>
<protein>
    <submittedName>
        <fullName evidence="1">Uncharacterized protein</fullName>
    </submittedName>
</protein>
<proteinExistence type="predicted"/>
<dbReference type="Proteomes" id="UP000327013">
    <property type="component" value="Chromosome 5"/>
</dbReference>
<dbReference type="AlphaFoldDB" id="A0A5N6R7J7"/>